<dbReference type="InterPro" id="IPR003591">
    <property type="entry name" value="Leu-rich_rpt_typical-subtyp"/>
</dbReference>
<organism evidence="5 6">
    <name type="scientific">Conger conger</name>
    <name type="common">Conger eel</name>
    <name type="synonym">Muraena conger</name>
    <dbReference type="NCBI Taxonomy" id="82655"/>
    <lineage>
        <taxon>Eukaryota</taxon>
        <taxon>Metazoa</taxon>
        <taxon>Chordata</taxon>
        <taxon>Craniata</taxon>
        <taxon>Vertebrata</taxon>
        <taxon>Euteleostomi</taxon>
        <taxon>Actinopterygii</taxon>
        <taxon>Neopterygii</taxon>
        <taxon>Teleostei</taxon>
        <taxon>Anguilliformes</taxon>
        <taxon>Congridae</taxon>
        <taxon>Conger</taxon>
    </lineage>
</organism>
<feature type="domain" description="Tudor" evidence="4">
    <location>
        <begin position="888"/>
        <end position="957"/>
    </location>
</feature>
<keyword evidence="6" id="KW-1185">Reference proteome</keyword>
<dbReference type="InterPro" id="IPR001611">
    <property type="entry name" value="Leu-rich_rpt"/>
</dbReference>
<dbReference type="GO" id="GO:0005886">
    <property type="term" value="C:plasma membrane"/>
    <property type="evidence" value="ECO:0007669"/>
    <property type="project" value="TreeGrafter"/>
</dbReference>
<proteinExistence type="predicted"/>
<dbReference type="PROSITE" id="PS51450">
    <property type="entry name" value="LRR"/>
    <property type="match status" value="2"/>
</dbReference>
<evidence type="ECO:0000256" key="3">
    <source>
        <dbReference type="SAM" id="SignalP"/>
    </source>
</evidence>
<dbReference type="Gene3D" id="3.80.10.10">
    <property type="entry name" value="Ribonuclease Inhibitor"/>
    <property type="match status" value="5"/>
</dbReference>
<name>A0A9Q1DVU0_CONCO</name>
<dbReference type="InterPro" id="IPR032675">
    <property type="entry name" value="LRR_dom_sf"/>
</dbReference>
<dbReference type="Pfam" id="PF13516">
    <property type="entry name" value="LRR_6"/>
    <property type="match status" value="2"/>
</dbReference>
<dbReference type="SUPFAM" id="SSF63748">
    <property type="entry name" value="Tudor/PWWP/MBT"/>
    <property type="match status" value="1"/>
</dbReference>
<dbReference type="InterPro" id="IPR035437">
    <property type="entry name" value="SNase_OB-fold_sf"/>
</dbReference>
<dbReference type="OrthoDB" id="8195690at2759"/>
<evidence type="ECO:0000313" key="5">
    <source>
        <dbReference type="EMBL" id="KAJ8282756.1"/>
    </source>
</evidence>
<accession>A0A9Q1DVU0</accession>
<feature type="signal peptide" evidence="3">
    <location>
        <begin position="1"/>
        <end position="19"/>
    </location>
</feature>
<dbReference type="PANTHER" id="PTHR24369">
    <property type="entry name" value="ANTIGEN BSP, PUTATIVE-RELATED"/>
    <property type="match status" value="1"/>
</dbReference>
<keyword evidence="3" id="KW-0732">Signal</keyword>
<evidence type="ECO:0000259" key="4">
    <source>
        <dbReference type="Pfam" id="PF00567"/>
    </source>
</evidence>
<dbReference type="PRINTS" id="PR00019">
    <property type="entry name" value="LEURICHRPT"/>
</dbReference>
<evidence type="ECO:0000256" key="1">
    <source>
        <dbReference type="ARBA" id="ARBA00022614"/>
    </source>
</evidence>
<dbReference type="Pfam" id="PF13855">
    <property type="entry name" value="LRR_8"/>
    <property type="match status" value="4"/>
</dbReference>
<evidence type="ECO:0000256" key="2">
    <source>
        <dbReference type="ARBA" id="ARBA00022737"/>
    </source>
</evidence>
<dbReference type="AlphaFoldDB" id="A0A9Q1DVU0"/>
<dbReference type="Proteomes" id="UP001152803">
    <property type="component" value="Unassembled WGS sequence"/>
</dbReference>
<comment type="caution">
    <text evidence="5">The sequence shown here is derived from an EMBL/GenBank/DDBJ whole genome shotgun (WGS) entry which is preliminary data.</text>
</comment>
<keyword evidence="2" id="KW-0677">Repeat</keyword>
<feature type="chain" id="PRO_5040149240" description="Tudor domain-containing protein" evidence="3">
    <location>
        <begin position="20"/>
        <end position="1127"/>
    </location>
</feature>
<reference evidence="5" key="1">
    <citation type="journal article" date="2023" name="Science">
        <title>Genome structures resolve the early diversification of teleost fishes.</title>
        <authorList>
            <person name="Parey E."/>
            <person name="Louis A."/>
            <person name="Montfort J."/>
            <person name="Bouchez O."/>
            <person name="Roques C."/>
            <person name="Iampietro C."/>
            <person name="Lluch J."/>
            <person name="Castinel A."/>
            <person name="Donnadieu C."/>
            <person name="Desvignes T."/>
            <person name="Floi Bucao C."/>
            <person name="Jouanno E."/>
            <person name="Wen M."/>
            <person name="Mejri S."/>
            <person name="Dirks R."/>
            <person name="Jansen H."/>
            <person name="Henkel C."/>
            <person name="Chen W.J."/>
            <person name="Zahm M."/>
            <person name="Cabau C."/>
            <person name="Klopp C."/>
            <person name="Thompson A.W."/>
            <person name="Robinson-Rechavi M."/>
            <person name="Braasch I."/>
            <person name="Lecointre G."/>
            <person name="Bobe J."/>
            <person name="Postlethwait J.H."/>
            <person name="Berthelot C."/>
            <person name="Roest Crollius H."/>
            <person name="Guiguen Y."/>
        </authorList>
    </citation>
    <scope>NUCLEOTIDE SEQUENCE</scope>
    <source>
        <strain evidence="5">Concon-B</strain>
    </source>
</reference>
<sequence>MVAAAFLCVLLALWSGSRGDSSAFHKARGTSSTPPGCVKVNLEKLSCSNLNLTSVPARVEPGLRRLDVSNNRIRDTGVLDLRSLQELDASGNGLRFLHEGTFQGMFRLRTLILAGNALNEDADSSSVAFWDLLGLHSLDMSSNGLNDSGAKLYLDKIYSLNHLKLAGNALTKLTSSLFSRSHLLRSLDVENNLILDIEEGTFEALKRLAWLNLAGNNLACICDFRLHGLKFLNLSRNSIEFFLTHYSNDSYQLEKLDLSYNSLLYFPMLPKINKLRYLHLQNNKLGILVPERSILEASSLYEEIHYGTEGSYEMYSDQSLELLAHLDLSNNQLTSFPSETLSYLPSLEALNMSSNCLHGFGHSAIQKNGSQSGAQKPELLPSLRSLDLQRNQIRSLGLAEALPEIETLNLWSNLVNPCPGNQSEPLQPRNTSGAPCVSFSTVKTLRHLNLGENGIKTLFPHTFQHTPLVSLDLSGNQAMTMVGGALEGLQGTLELLSISGNEMQSSDLSLQCFGVLRRLDLAWNRLEVLPDSLGCSPLRELDLRHNDFALLDEHLLTWPASRLEAVFVSGNAFNCCTAGWLENLRGAKVRIPDLDEATCFYSRNGAISFSVTKRVIIYKLLILEQIRNTLEKELRTFTGKANEAVQDFLNMTDAKATRDCTELITNLNFKCNIMNQLATFFQELKAGIEPPCGLKITAVTGTLFPCVPSTPVSHCTSGSREIRVSDMLHFGPMLQNALMATSITNAVQTFGAMLSLRHIQLALGSQPEVVLCSTSSSCEVNIQVCDSLSGDERESVPVAIDCERVYPLQAPRRHPGLKKGFEDARAALAEKDRESPVDCSGDSYFEVLGLSRQGASSATHDVISVTPAPASRVDPAARIPEFKIRKFEEMEVTVSHLISPGEFYVQHVSSELQQLSRMMDGLKSHSSLAQLNCVPDMGTCVAGWFPEHQLWCRAQVLRICGMQAEASQTVGEGEGTGGDSRHIELEVRRMDFGDTARVPLYHLRELDALSAAVPRQALQVALANVSPVNGQDWTPDAVSWFKDKVNGRTLYARLYSQGKDFRIELFMEKGKIGAMRRGSSLSLRLAQNGHAHHANLKRMKGSLLDRTRGKVSQWERHLISCYSQNRK</sequence>
<gene>
    <name evidence="5" type="ORF">COCON_G00052750</name>
</gene>
<dbReference type="SMART" id="SM00369">
    <property type="entry name" value="LRR_TYP"/>
    <property type="match status" value="10"/>
</dbReference>
<evidence type="ECO:0000313" key="6">
    <source>
        <dbReference type="Proteomes" id="UP001152803"/>
    </source>
</evidence>
<dbReference type="InterPro" id="IPR050541">
    <property type="entry name" value="LRR_TM_domain-containing"/>
</dbReference>
<dbReference type="EMBL" id="JAFJMO010000003">
    <property type="protein sequence ID" value="KAJ8282756.1"/>
    <property type="molecule type" value="Genomic_DNA"/>
</dbReference>
<dbReference type="InterPro" id="IPR002999">
    <property type="entry name" value="Tudor"/>
</dbReference>
<dbReference type="SUPFAM" id="SSF52058">
    <property type="entry name" value="L domain-like"/>
    <property type="match status" value="2"/>
</dbReference>
<protein>
    <recommendedName>
        <fullName evidence="4">Tudor domain-containing protein</fullName>
    </recommendedName>
</protein>
<dbReference type="Pfam" id="PF00567">
    <property type="entry name" value="TUDOR"/>
    <property type="match status" value="1"/>
</dbReference>
<dbReference type="Gene3D" id="2.30.30.140">
    <property type="match status" value="1"/>
</dbReference>
<keyword evidence="1" id="KW-0433">Leucine-rich repeat</keyword>
<dbReference type="SMART" id="SM00364">
    <property type="entry name" value="LRR_BAC"/>
    <property type="match status" value="7"/>
</dbReference>
<dbReference type="Gene3D" id="2.40.50.90">
    <property type="match status" value="1"/>
</dbReference>
<dbReference type="PANTHER" id="PTHR24369:SF211">
    <property type="entry name" value="LEUCINE-RICH REPEAT-CONTAINING PROTEIN 15-LIKE"/>
    <property type="match status" value="1"/>
</dbReference>